<reference evidence="1 2" key="1">
    <citation type="submission" date="2019-05" db="EMBL/GenBank/DDBJ databases">
        <title>Another draft genome of Portunus trituberculatus and its Hox gene families provides insights of decapod evolution.</title>
        <authorList>
            <person name="Jeong J.-H."/>
            <person name="Song I."/>
            <person name="Kim S."/>
            <person name="Choi T."/>
            <person name="Kim D."/>
            <person name="Ryu S."/>
            <person name="Kim W."/>
        </authorList>
    </citation>
    <scope>NUCLEOTIDE SEQUENCE [LARGE SCALE GENOMIC DNA]</scope>
    <source>
        <tissue evidence="1">Muscle</tissue>
    </source>
</reference>
<accession>A0A5B7FLR3</accession>
<gene>
    <name evidence="1" type="ORF">E2C01_042378</name>
</gene>
<name>A0A5B7FLR3_PORTR</name>
<evidence type="ECO:0000313" key="1">
    <source>
        <dbReference type="EMBL" id="MPC48600.1"/>
    </source>
</evidence>
<dbReference type="Proteomes" id="UP000324222">
    <property type="component" value="Unassembled WGS sequence"/>
</dbReference>
<proteinExistence type="predicted"/>
<evidence type="ECO:0000313" key="2">
    <source>
        <dbReference type="Proteomes" id="UP000324222"/>
    </source>
</evidence>
<organism evidence="1 2">
    <name type="scientific">Portunus trituberculatus</name>
    <name type="common">Swimming crab</name>
    <name type="synonym">Neptunus trituberculatus</name>
    <dbReference type="NCBI Taxonomy" id="210409"/>
    <lineage>
        <taxon>Eukaryota</taxon>
        <taxon>Metazoa</taxon>
        <taxon>Ecdysozoa</taxon>
        <taxon>Arthropoda</taxon>
        <taxon>Crustacea</taxon>
        <taxon>Multicrustacea</taxon>
        <taxon>Malacostraca</taxon>
        <taxon>Eumalacostraca</taxon>
        <taxon>Eucarida</taxon>
        <taxon>Decapoda</taxon>
        <taxon>Pleocyemata</taxon>
        <taxon>Brachyura</taxon>
        <taxon>Eubrachyura</taxon>
        <taxon>Portunoidea</taxon>
        <taxon>Portunidae</taxon>
        <taxon>Portuninae</taxon>
        <taxon>Portunus</taxon>
    </lineage>
</organism>
<dbReference type="EMBL" id="VSRR010008367">
    <property type="protein sequence ID" value="MPC48600.1"/>
    <property type="molecule type" value="Genomic_DNA"/>
</dbReference>
<sequence>MKRNHSPRHYLRYEALMGFGALHHYKVEEADKLKGGGVKEGMGSVHGRGRGGAQSLPSLHVEGSYSQILLCFTSTISKGFT</sequence>
<protein>
    <submittedName>
        <fullName evidence="1">Uncharacterized protein</fullName>
    </submittedName>
</protein>
<dbReference type="AlphaFoldDB" id="A0A5B7FLR3"/>
<keyword evidence="2" id="KW-1185">Reference proteome</keyword>
<comment type="caution">
    <text evidence="1">The sequence shown here is derived from an EMBL/GenBank/DDBJ whole genome shotgun (WGS) entry which is preliminary data.</text>
</comment>